<keyword evidence="4" id="KW-1185">Reference proteome</keyword>
<comment type="caution">
    <text evidence="2">The sequence shown here is derived from an EMBL/GenBank/DDBJ whole genome shotgun (WGS) entry which is preliminary data.</text>
</comment>
<protein>
    <recommendedName>
        <fullName evidence="1">UBC core domain-containing protein</fullName>
    </recommendedName>
</protein>
<dbReference type="CDD" id="cd00195">
    <property type="entry name" value="UBCc_UEV"/>
    <property type="match status" value="1"/>
</dbReference>
<evidence type="ECO:0000313" key="2">
    <source>
        <dbReference type="EMBL" id="CAG9316452.1"/>
    </source>
</evidence>
<dbReference type="SMART" id="SM00212">
    <property type="entry name" value="UBCc"/>
    <property type="match status" value="1"/>
</dbReference>
<dbReference type="InterPro" id="IPR050113">
    <property type="entry name" value="Ub_conjugating_enzyme"/>
</dbReference>
<feature type="domain" description="UBC core" evidence="1">
    <location>
        <begin position="2"/>
        <end position="149"/>
    </location>
</feature>
<dbReference type="Pfam" id="PF00179">
    <property type="entry name" value="UQ_con"/>
    <property type="match status" value="1"/>
</dbReference>
<dbReference type="InterPro" id="IPR016135">
    <property type="entry name" value="UBQ-conjugating_enzyme/RWD"/>
</dbReference>
<evidence type="ECO:0000313" key="4">
    <source>
        <dbReference type="Proteomes" id="UP001162131"/>
    </source>
</evidence>
<gene>
    <name evidence="2" type="ORF">BSTOLATCC_MIC15882</name>
    <name evidence="3" type="ORF">BSTOLATCC_MIC35199</name>
</gene>
<sequence length="150" mass="17415">MAALQRLMTELNDLQANPQPFVSVNTHQGDYYEWLGNLNGPEGTAFEGGLFEFLIKFSKKYPSKPPKVYFQTPIFHPNIFPSNGRVCHSLLNHMWNPNCHPRVIIDYLIELLNRPEPEHGFMCEAADICLISREEWFNIARERTFRDAFG</sequence>
<proteinExistence type="predicted"/>
<evidence type="ECO:0000259" key="1">
    <source>
        <dbReference type="PROSITE" id="PS50127"/>
    </source>
</evidence>
<dbReference type="PROSITE" id="PS50127">
    <property type="entry name" value="UBC_2"/>
    <property type="match status" value="1"/>
</dbReference>
<dbReference type="PANTHER" id="PTHR24067">
    <property type="entry name" value="UBIQUITIN-CONJUGATING ENZYME E2"/>
    <property type="match status" value="1"/>
</dbReference>
<evidence type="ECO:0000313" key="3">
    <source>
        <dbReference type="EMBL" id="CAG9324179.1"/>
    </source>
</evidence>
<dbReference type="InterPro" id="IPR000608">
    <property type="entry name" value="UBC"/>
</dbReference>
<dbReference type="Gene3D" id="3.10.110.10">
    <property type="entry name" value="Ubiquitin Conjugating Enzyme"/>
    <property type="match status" value="1"/>
</dbReference>
<reference evidence="2" key="1">
    <citation type="submission" date="2021-09" db="EMBL/GenBank/DDBJ databases">
        <authorList>
            <consortium name="AG Swart"/>
            <person name="Singh M."/>
            <person name="Singh A."/>
            <person name="Seah K."/>
            <person name="Emmerich C."/>
        </authorList>
    </citation>
    <scope>NUCLEOTIDE SEQUENCE</scope>
    <source>
        <strain evidence="2">ATCC30299</strain>
    </source>
</reference>
<name>A0AAU9ITL4_9CILI</name>
<dbReference type="Proteomes" id="UP001162131">
    <property type="component" value="Unassembled WGS sequence"/>
</dbReference>
<dbReference type="EMBL" id="CAJZBQ010000015">
    <property type="protein sequence ID" value="CAG9316452.1"/>
    <property type="molecule type" value="Genomic_DNA"/>
</dbReference>
<dbReference type="SUPFAM" id="SSF54495">
    <property type="entry name" value="UBC-like"/>
    <property type="match status" value="1"/>
</dbReference>
<organism evidence="2 4">
    <name type="scientific">Blepharisma stoltei</name>
    <dbReference type="NCBI Taxonomy" id="1481888"/>
    <lineage>
        <taxon>Eukaryota</taxon>
        <taxon>Sar</taxon>
        <taxon>Alveolata</taxon>
        <taxon>Ciliophora</taxon>
        <taxon>Postciliodesmatophora</taxon>
        <taxon>Heterotrichea</taxon>
        <taxon>Heterotrichida</taxon>
        <taxon>Blepharismidae</taxon>
        <taxon>Blepharisma</taxon>
    </lineage>
</organism>
<accession>A0AAU9ITL4</accession>
<dbReference type="AlphaFoldDB" id="A0AAU9ITL4"/>
<dbReference type="EMBL" id="CAJZBQ010000035">
    <property type="protein sequence ID" value="CAG9324179.1"/>
    <property type="molecule type" value="Genomic_DNA"/>
</dbReference>